<dbReference type="InterPro" id="IPR036770">
    <property type="entry name" value="Ankyrin_rpt-contain_sf"/>
</dbReference>
<keyword evidence="5 13" id="KW-0812">Transmembrane</keyword>
<feature type="transmembrane region" description="Helical" evidence="13">
    <location>
        <begin position="486"/>
        <end position="505"/>
    </location>
</feature>
<organism evidence="15 16">
    <name type="scientific">Pythium insidiosum</name>
    <name type="common">Pythiosis disease agent</name>
    <dbReference type="NCBI Taxonomy" id="114742"/>
    <lineage>
        <taxon>Eukaryota</taxon>
        <taxon>Sar</taxon>
        <taxon>Stramenopiles</taxon>
        <taxon>Oomycota</taxon>
        <taxon>Peronosporomycetes</taxon>
        <taxon>Pythiales</taxon>
        <taxon>Pythiaceae</taxon>
        <taxon>Pythium</taxon>
    </lineage>
</organism>
<evidence type="ECO:0000256" key="1">
    <source>
        <dbReference type="ARBA" id="ARBA00004651"/>
    </source>
</evidence>
<feature type="domain" description="Ion transport" evidence="14">
    <location>
        <begin position="317"/>
        <end position="552"/>
    </location>
</feature>
<evidence type="ECO:0000259" key="14">
    <source>
        <dbReference type="Pfam" id="PF00520"/>
    </source>
</evidence>
<evidence type="ECO:0000256" key="10">
    <source>
        <dbReference type="ARBA" id="ARBA00023136"/>
    </source>
</evidence>
<keyword evidence="4" id="KW-0109">Calcium transport</keyword>
<feature type="compositionally biased region" description="Acidic residues" evidence="12">
    <location>
        <begin position="70"/>
        <end position="82"/>
    </location>
</feature>
<feature type="region of interest" description="Disordered" evidence="12">
    <location>
        <begin position="595"/>
        <end position="668"/>
    </location>
</feature>
<evidence type="ECO:0000256" key="7">
    <source>
        <dbReference type="ARBA" id="ARBA00022837"/>
    </source>
</evidence>
<dbReference type="PANTHER" id="PTHR10582:SF2">
    <property type="entry name" value="INACTIVE"/>
    <property type="match status" value="1"/>
</dbReference>
<feature type="transmembrane region" description="Helical" evidence="13">
    <location>
        <begin position="347"/>
        <end position="367"/>
    </location>
</feature>
<dbReference type="InterPro" id="IPR020904">
    <property type="entry name" value="Sc_DH/Rdtase_CS"/>
</dbReference>
<dbReference type="InterPro" id="IPR002347">
    <property type="entry name" value="SDR_fam"/>
</dbReference>
<dbReference type="Pfam" id="PF00106">
    <property type="entry name" value="adh_short"/>
    <property type="match status" value="1"/>
</dbReference>
<evidence type="ECO:0000256" key="13">
    <source>
        <dbReference type="SAM" id="Phobius"/>
    </source>
</evidence>
<evidence type="ECO:0000256" key="3">
    <source>
        <dbReference type="ARBA" id="ARBA00022475"/>
    </source>
</evidence>
<sequence length="1026" mass="112031">MEEQQDTALPRETAITSDKETPPNEESSADADASADAPNDLAAFLNGAMALLAQLQQGTSADDSPKPSDEASDGGDGEEEDGATAAALTPEELDALVEKIKRKPTKVLRAIGGSFATVRDTDGRTLSHVFASLGQAMPFLLEFVLQNGSPVETPAESEWMSPLQCAAMTGSVECCELLVRYGAKTMKDPEKARRVLMDAVVSQDEPTMLFIISQGGGLCTFDPLSFRLLCVTGYSSVVTAYLDLFRLVPSRPRQTSMANVYYHDLHLLYGPPWLPVTQTPLHHILDGIGDVPSALSHPLVDYLLDAKWAAFARNVFVVESVLFLLFLGTTYWLFVDGWHQSDGVANTVVGIIAVLLCLLFLALEAVDWRRRGRAYWRSFSNWIHLSTYLFVLALLVLLFFAPTSSVQVRAVEHATAVAIVLLCSCGVEYLRMLPLTDLLVAMMSEMVRDVVKFLLLYAVFQFGFSGAFFLLFQGSETRRYSSYGRAFMSTAFMLFGDFDAELFLLPRDDHALDTVVIANALLLLYLVGAVVMLLNLLIAMMSTTYEQVQESAKSARNRTRTDAMLRMESLLPLRRRIAAYDRLLVHRDERRYAAWQQQQRNEGDKKAVAGGTSEEVQPARHALQALSSDGKGAKVAPSMSPSDLSEAIPVERSNRSEVESSSDDPVLAGLPPGAQATAYLKTDNPNTALRLHYYTLTDGEFSLDDVVRKELIPADTSVDRLDWKKELQALQQSLAEKTKAQAELSFQLLIRQDQLIQRVEELAAAVAKRFWRLEVGHVPRPLEALGSVVSFADSTTGATSNAMVKTVLITGATRGIGLALAAQYKSLGWRVIGGARRVDAAEKPHGVVQLDVQNEDSILYAAEELKGEPVDLLINNAGIVVRDSMGRATKEDMLRQFEVNAIGPFLVTRAFYSHLKLAANASGQATVGHISGIVASLGACNFPGLYGYSASKAALNVFHTKLARDLKKDKIVSLSLHPGIVATDLTANKGNLQPHEAAQALSTLLNGASAAQSGKFLDYQGKEIPW</sequence>
<comment type="subcellular location">
    <subcellularLocation>
        <location evidence="1">Cell membrane</location>
        <topology evidence="1">Multi-pass membrane protein</topology>
    </subcellularLocation>
</comment>
<evidence type="ECO:0000313" key="15">
    <source>
        <dbReference type="EMBL" id="KAJ0400904.1"/>
    </source>
</evidence>
<dbReference type="Pfam" id="PF00520">
    <property type="entry name" value="Ion_trans"/>
    <property type="match status" value="1"/>
</dbReference>
<protein>
    <recommendedName>
        <fullName evidence="14">Ion transport domain-containing protein</fullName>
    </recommendedName>
</protein>
<feature type="region of interest" description="Disordered" evidence="12">
    <location>
        <begin position="1"/>
        <end position="40"/>
    </location>
</feature>
<comment type="caution">
    <text evidence="15">The sequence shown here is derived from an EMBL/GenBank/DDBJ whole genome shotgun (WGS) entry which is preliminary data.</text>
</comment>
<dbReference type="Proteomes" id="UP001209570">
    <property type="component" value="Unassembled WGS sequence"/>
</dbReference>
<dbReference type="InterPro" id="IPR002110">
    <property type="entry name" value="Ankyrin_rpt"/>
</dbReference>
<dbReference type="Pfam" id="PF00023">
    <property type="entry name" value="Ank"/>
    <property type="match status" value="1"/>
</dbReference>
<keyword evidence="10 13" id="KW-0472">Membrane</keyword>
<dbReference type="InterPro" id="IPR036291">
    <property type="entry name" value="NAD(P)-bd_dom_sf"/>
</dbReference>
<feature type="transmembrane region" description="Helical" evidence="13">
    <location>
        <begin position="454"/>
        <end position="474"/>
    </location>
</feature>
<keyword evidence="6" id="KW-0677">Repeat</keyword>
<dbReference type="GO" id="GO:0005216">
    <property type="term" value="F:monoatomic ion channel activity"/>
    <property type="evidence" value="ECO:0007669"/>
    <property type="project" value="InterPro"/>
</dbReference>
<evidence type="ECO:0000256" key="8">
    <source>
        <dbReference type="ARBA" id="ARBA00022989"/>
    </source>
</evidence>
<dbReference type="PRINTS" id="PR00081">
    <property type="entry name" value="GDHRDH"/>
</dbReference>
<dbReference type="PROSITE" id="PS00061">
    <property type="entry name" value="ADH_SHORT"/>
    <property type="match status" value="1"/>
</dbReference>
<gene>
    <name evidence="15" type="ORF">P43SY_004516</name>
</gene>
<evidence type="ECO:0000256" key="9">
    <source>
        <dbReference type="ARBA" id="ARBA00023065"/>
    </source>
</evidence>
<keyword evidence="3" id="KW-1003">Cell membrane</keyword>
<dbReference type="SUPFAM" id="SSF48403">
    <property type="entry name" value="Ankyrin repeat"/>
    <property type="match status" value="1"/>
</dbReference>
<keyword evidence="7" id="KW-0106">Calcium</keyword>
<name>A0AAD5M3G8_PYTIN</name>
<dbReference type="AlphaFoldDB" id="A0AAD5M3G8"/>
<evidence type="ECO:0000256" key="6">
    <source>
        <dbReference type="ARBA" id="ARBA00022737"/>
    </source>
</evidence>
<keyword evidence="2" id="KW-0813">Transport</keyword>
<dbReference type="SUPFAM" id="SSF51735">
    <property type="entry name" value="NAD(P)-binding Rossmann-fold domains"/>
    <property type="match status" value="1"/>
</dbReference>
<feature type="transmembrane region" description="Helical" evidence="13">
    <location>
        <begin position="413"/>
        <end position="433"/>
    </location>
</feature>
<dbReference type="CDD" id="cd05325">
    <property type="entry name" value="carb_red_sniffer_like_SDR_c"/>
    <property type="match status" value="1"/>
</dbReference>
<dbReference type="EMBL" id="JAKCXM010000143">
    <property type="protein sequence ID" value="KAJ0400904.1"/>
    <property type="molecule type" value="Genomic_DNA"/>
</dbReference>
<dbReference type="InterPro" id="IPR005821">
    <property type="entry name" value="Ion_trans_dom"/>
</dbReference>
<proteinExistence type="predicted"/>
<evidence type="ECO:0000256" key="2">
    <source>
        <dbReference type="ARBA" id="ARBA00022448"/>
    </source>
</evidence>
<evidence type="ECO:0000256" key="11">
    <source>
        <dbReference type="ARBA" id="ARBA00023303"/>
    </source>
</evidence>
<keyword evidence="8 13" id="KW-1133">Transmembrane helix</keyword>
<dbReference type="Gene3D" id="3.40.50.720">
    <property type="entry name" value="NAD(P)-binding Rossmann-like Domain"/>
    <property type="match status" value="1"/>
</dbReference>
<evidence type="ECO:0000256" key="5">
    <source>
        <dbReference type="ARBA" id="ARBA00022692"/>
    </source>
</evidence>
<accession>A0AAD5M3G8</accession>
<evidence type="ECO:0000256" key="12">
    <source>
        <dbReference type="SAM" id="MobiDB-lite"/>
    </source>
</evidence>
<dbReference type="Gene3D" id="1.10.287.70">
    <property type="match status" value="1"/>
</dbReference>
<dbReference type="PANTHER" id="PTHR10582">
    <property type="entry name" value="TRANSIENT RECEPTOR POTENTIAL ION CHANNEL PROTEIN"/>
    <property type="match status" value="1"/>
</dbReference>
<keyword evidence="16" id="KW-1185">Reference proteome</keyword>
<dbReference type="Gene3D" id="1.25.40.20">
    <property type="entry name" value="Ankyrin repeat-containing domain"/>
    <property type="match status" value="1"/>
</dbReference>
<dbReference type="PRINTS" id="PR00080">
    <property type="entry name" value="SDRFAMILY"/>
</dbReference>
<keyword evidence="9" id="KW-0406">Ion transport</keyword>
<dbReference type="GO" id="GO:0005886">
    <property type="term" value="C:plasma membrane"/>
    <property type="evidence" value="ECO:0007669"/>
    <property type="project" value="UniProtKB-SubCell"/>
</dbReference>
<reference evidence="15" key="1">
    <citation type="submission" date="2021-12" db="EMBL/GenBank/DDBJ databases">
        <title>Prjna785345.</title>
        <authorList>
            <person name="Rujirawat T."/>
            <person name="Krajaejun T."/>
        </authorList>
    </citation>
    <scope>NUCLEOTIDE SEQUENCE</scope>
    <source>
        <strain evidence="15">Pi057C3</strain>
    </source>
</reference>
<feature type="transmembrane region" description="Helical" evidence="13">
    <location>
        <begin position="315"/>
        <end position="335"/>
    </location>
</feature>
<dbReference type="InterPro" id="IPR024862">
    <property type="entry name" value="TRPV"/>
</dbReference>
<feature type="transmembrane region" description="Helical" evidence="13">
    <location>
        <begin position="379"/>
        <end position="401"/>
    </location>
</feature>
<evidence type="ECO:0000256" key="4">
    <source>
        <dbReference type="ARBA" id="ARBA00022568"/>
    </source>
</evidence>
<feature type="transmembrane region" description="Helical" evidence="13">
    <location>
        <begin position="517"/>
        <end position="541"/>
    </location>
</feature>
<dbReference type="GO" id="GO:0098703">
    <property type="term" value="P:calcium ion import across plasma membrane"/>
    <property type="evidence" value="ECO:0007669"/>
    <property type="project" value="TreeGrafter"/>
</dbReference>
<keyword evidence="11" id="KW-0407">Ion channel</keyword>
<feature type="region of interest" description="Disordered" evidence="12">
    <location>
        <begin position="54"/>
        <end position="85"/>
    </location>
</feature>
<evidence type="ECO:0000313" key="16">
    <source>
        <dbReference type="Proteomes" id="UP001209570"/>
    </source>
</evidence>